<dbReference type="InterPro" id="IPR004843">
    <property type="entry name" value="Calcineurin-like_PHP"/>
</dbReference>
<evidence type="ECO:0000313" key="4">
    <source>
        <dbReference type="Proteomes" id="UP000597877"/>
    </source>
</evidence>
<dbReference type="Proteomes" id="UP000597877">
    <property type="component" value="Unassembled WGS sequence"/>
</dbReference>
<feature type="domain" description="Calcineurin-like phosphoesterase" evidence="2">
    <location>
        <begin position="158"/>
        <end position="356"/>
    </location>
</feature>
<organism evidence="3 4">
    <name type="scientific">Eubacterium segne</name>
    <dbReference type="NCBI Taxonomy" id="2763045"/>
    <lineage>
        <taxon>Bacteria</taxon>
        <taxon>Bacillati</taxon>
        <taxon>Bacillota</taxon>
        <taxon>Clostridia</taxon>
        <taxon>Eubacteriales</taxon>
        <taxon>Eubacteriaceae</taxon>
        <taxon>Eubacterium</taxon>
    </lineage>
</organism>
<keyword evidence="4" id="KW-1185">Reference proteome</keyword>
<sequence>MYNFEEELAKYGLTQEKYEQLLKDCSNKVQHITDDDWSEICARYGLEFNPDTIRKGSQPPLIGSAFVSEYYKWKESLNQSENKDDEYFEKLRLEKQEIQKEKRKLYDERLDINRRLREEARLETTIEKIDDMLNSIADNRYITYNNNFSIEQSDNDMIVCLSDLHLGATYYNFDGYYDSNIAKERLNQYLAEIIEIQKTHNAENCVVLLLGDLISGNIHSTISVTNKENVIEQVKLACEYISDFVYELGKHFNNVELRGVSGNHSRIQEKKENALLGERLDSLIVWFIKSMLKNADNIIVYDENIDETVSTFIIRDKLYFGVHGDFDSTNSTSIAKLALWVKMTPYCILCGHKHFPAMTDVSGIKVVQSGSLGGSGDEYTRQKRLTGKPSQTVLIVNNKGIKCCYPIELD</sequence>
<keyword evidence="1" id="KW-0175">Coiled coil</keyword>
<protein>
    <submittedName>
        <fullName evidence="3">Metallophosphoesterase</fullName>
    </submittedName>
</protein>
<accession>A0ABR7F1F6</accession>
<dbReference type="EMBL" id="JACOOZ010000003">
    <property type="protein sequence ID" value="MBC5667401.1"/>
    <property type="molecule type" value="Genomic_DNA"/>
</dbReference>
<evidence type="ECO:0000313" key="3">
    <source>
        <dbReference type="EMBL" id="MBC5667401.1"/>
    </source>
</evidence>
<comment type="caution">
    <text evidence="3">The sequence shown here is derived from an EMBL/GenBank/DDBJ whole genome shotgun (WGS) entry which is preliminary data.</text>
</comment>
<evidence type="ECO:0000259" key="2">
    <source>
        <dbReference type="Pfam" id="PF00149"/>
    </source>
</evidence>
<dbReference type="Pfam" id="PF00149">
    <property type="entry name" value="Metallophos"/>
    <property type="match status" value="1"/>
</dbReference>
<dbReference type="RefSeq" id="WP_186840182.1">
    <property type="nucleotide sequence ID" value="NZ_JACOOZ010000003.1"/>
</dbReference>
<dbReference type="Gene3D" id="3.60.21.10">
    <property type="match status" value="1"/>
</dbReference>
<feature type="coiled-coil region" evidence="1">
    <location>
        <begin position="88"/>
        <end position="115"/>
    </location>
</feature>
<gene>
    <name evidence="3" type="ORF">H8S00_05295</name>
</gene>
<proteinExistence type="predicted"/>
<reference evidence="3 4" key="1">
    <citation type="submission" date="2020-08" db="EMBL/GenBank/DDBJ databases">
        <title>Genome public.</title>
        <authorList>
            <person name="Liu C."/>
            <person name="Sun Q."/>
        </authorList>
    </citation>
    <scope>NUCLEOTIDE SEQUENCE [LARGE SCALE GENOMIC DNA]</scope>
    <source>
        <strain evidence="3 4">BX4</strain>
    </source>
</reference>
<name>A0ABR7F1F6_9FIRM</name>
<dbReference type="SUPFAM" id="SSF56300">
    <property type="entry name" value="Metallo-dependent phosphatases"/>
    <property type="match status" value="1"/>
</dbReference>
<dbReference type="InterPro" id="IPR029052">
    <property type="entry name" value="Metallo-depent_PP-like"/>
</dbReference>
<evidence type="ECO:0000256" key="1">
    <source>
        <dbReference type="SAM" id="Coils"/>
    </source>
</evidence>